<dbReference type="Proteomes" id="UP000614272">
    <property type="component" value="Unassembled WGS sequence"/>
</dbReference>
<keyword evidence="2" id="KW-1185">Reference proteome</keyword>
<protein>
    <submittedName>
        <fullName evidence="1">Uncharacterized protein</fullName>
    </submittedName>
</protein>
<gene>
    <name evidence="1" type="ORF">GCM10011357_20030</name>
</gene>
<evidence type="ECO:0000313" key="2">
    <source>
        <dbReference type="Proteomes" id="UP000614272"/>
    </source>
</evidence>
<organism evidence="1 2">
    <name type="scientific">Lacimicrobium alkaliphilum</name>
    <dbReference type="NCBI Taxonomy" id="1526571"/>
    <lineage>
        <taxon>Bacteria</taxon>
        <taxon>Pseudomonadati</taxon>
        <taxon>Pseudomonadota</taxon>
        <taxon>Gammaproteobacteria</taxon>
        <taxon>Alteromonadales</taxon>
        <taxon>Alteromonadaceae</taxon>
        <taxon>Lacimicrobium</taxon>
    </lineage>
</organism>
<proteinExistence type="predicted"/>
<evidence type="ECO:0000313" key="1">
    <source>
        <dbReference type="EMBL" id="GGD64693.1"/>
    </source>
</evidence>
<accession>A0ABQ1RF62</accession>
<reference evidence="2" key="1">
    <citation type="journal article" date="2019" name="Int. J. Syst. Evol. Microbiol.">
        <title>The Global Catalogue of Microorganisms (GCM) 10K type strain sequencing project: providing services to taxonomists for standard genome sequencing and annotation.</title>
        <authorList>
            <consortium name="The Broad Institute Genomics Platform"/>
            <consortium name="The Broad Institute Genome Sequencing Center for Infectious Disease"/>
            <person name="Wu L."/>
            <person name="Ma J."/>
        </authorList>
    </citation>
    <scope>NUCLEOTIDE SEQUENCE [LARGE SCALE GENOMIC DNA]</scope>
    <source>
        <strain evidence="2">CGMCC 1.12923</strain>
    </source>
</reference>
<name>A0ABQ1RF62_9ALTE</name>
<sequence length="71" mass="8246">MDMWGNRSGYSYQGKMWHDATGQYFISLIASNDPGFTPQAQAPLELMMEQSALLHMKYHYRGVEILLHLIR</sequence>
<dbReference type="EMBL" id="BMGJ01000007">
    <property type="protein sequence ID" value="GGD64693.1"/>
    <property type="molecule type" value="Genomic_DNA"/>
</dbReference>
<comment type="caution">
    <text evidence="1">The sequence shown here is derived from an EMBL/GenBank/DDBJ whole genome shotgun (WGS) entry which is preliminary data.</text>
</comment>